<keyword evidence="1" id="KW-0129">CBS domain</keyword>
<proteinExistence type="predicted"/>
<protein>
    <submittedName>
        <fullName evidence="3">NTP transferase domain-containing protein</fullName>
    </submittedName>
</protein>
<name>A0ABX0GUL8_9ACTN</name>
<dbReference type="EMBL" id="JAANNP010000008">
    <property type="protein sequence ID" value="NHC14606.1"/>
    <property type="molecule type" value="Genomic_DNA"/>
</dbReference>
<dbReference type="InterPro" id="IPR029044">
    <property type="entry name" value="Nucleotide-diphossugar_trans"/>
</dbReference>
<keyword evidence="3" id="KW-0808">Transferase</keyword>
<feature type="domain" description="CBS" evidence="2">
    <location>
        <begin position="48"/>
        <end position="105"/>
    </location>
</feature>
<sequence>MLAVDSGGATICLVLTEDGRLAGVVTDGDLRRALLHGAEMSCPVAPFVQRAPHTVAPEASRSHVLDLMRALQVNHLPVVEPDGTVVGLHTLNSLVGRAELPNVAVIMAGGRGTRLGDLTQNRPKPLMTVAGRPIIEWMMLELIGAGISTIYVSVGHLAEQIEGHLGDGSALGCEVRYLREEPRRLLGTAGALAMLADAEPGLAHPVLVANADLMVRFAADEMIAHHVATGASITVAARPYVHTVPFGVLDLAPDGQVRSVTEKPAMSAQVSAGIYVVSPEVVRSTPRGEPATMPQLMQACLERGARVGTWALESDWIDVGTPVDLARAKGQ</sequence>
<dbReference type="PROSITE" id="PS51371">
    <property type="entry name" value="CBS"/>
    <property type="match status" value="1"/>
</dbReference>
<dbReference type="Pfam" id="PF00571">
    <property type="entry name" value="CBS"/>
    <property type="match status" value="2"/>
</dbReference>
<dbReference type="SUPFAM" id="SSF53448">
    <property type="entry name" value="Nucleotide-diphospho-sugar transferases"/>
    <property type="match status" value="1"/>
</dbReference>
<evidence type="ECO:0000313" key="4">
    <source>
        <dbReference type="Proteomes" id="UP000800981"/>
    </source>
</evidence>
<dbReference type="Proteomes" id="UP000800981">
    <property type="component" value="Unassembled WGS sequence"/>
</dbReference>
<dbReference type="PANTHER" id="PTHR22572">
    <property type="entry name" value="SUGAR-1-PHOSPHATE GUANYL TRANSFERASE"/>
    <property type="match status" value="1"/>
</dbReference>
<evidence type="ECO:0000256" key="1">
    <source>
        <dbReference type="PROSITE-ProRule" id="PRU00703"/>
    </source>
</evidence>
<dbReference type="InterPro" id="IPR005835">
    <property type="entry name" value="NTP_transferase_dom"/>
</dbReference>
<organism evidence="3 4">
    <name type="scientific">Motilibacter deserti</name>
    <dbReference type="NCBI Taxonomy" id="2714956"/>
    <lineage>
        <taxon>Bacteria</taxon>
        <taxon>Bacillati</taxon>
        <taxon>Actinomycetota</taxon>
        <taxon>Actinomycetes</taxon>
        <taxon>Motilibacterales</taxon>
        <taxon>Motilibacteraceae</taxon>
        <taxon>Motilibacter</taxon>
    </lineage>
</organism>
<accession>A0ABX0GUL8</accession>
<dbReference type="Pfam" id="PF00483">
    <property type="entry name" value="NTP_transferase"/>
    <property type="match status" value="1"/>
</dbReference>
<dbReference type="InterPro" id="IPR000644">
    <property type="entry name" value="CBS_dom"/>
</dbReference>
<evidence type="ECO:0000313" key="3">
    <source>
        <dbReference type="EMBL" id="NHC14606.1"/>
    </source>
</evidence>
<dbReference type="InterPro" id="IPR046342">
    <property type="entry name" value="CBS_dom_sf"/>
</dbReference>
<evidence type="ECO:0000259" key="2">
    <source>
        <dbReference type="PROSITE" id="PS51371"/>
    </source>
</evidence>
<keyword evidence="4" id="KW-1185">Reference proteome</keyword>
<gene>
    <name evidence="3" type="ORF">G9H71_12535</name>
</gene>
<dbReference type="Gene3D" id="3.10.580.10">
    <property type="entry name" value="CBS-domain"/>
    <property type="match status" value="1"/>
</dbReference>
<dbReference type="SUPFAM" id="SSF54631">
    <property type="entry name" value="CBS-domain pair"/>
    <property type="match status" value="1"/>
</dbReference>
<dbReference type="Gene3D" id="3.90.550.10">
    <property type="entry name" value="Spore Coat Polysaccharide Biosynthesis Protein SpsA, Chain A"/>
    <property type="match status" value="1"/>
</dbReference>
<dbReference type="InterPro" id="IPR050486">
    <property type="entry name" value="Mannose-1P_guanyltransferase"/>
</dbReference>
<dbReference type="GO" id="GO:0016740">
    <property type="term" value="F:transferase activity"/>
    <property type="evidence" value="ECO:0007669"/>
    <property type="project" value="UniProtKB-KW"/>
</dbReference>
<comment type="caution">
    <text evidence="3">The sequence shown here is derived from an EMBL/GenBank/DDBJ whole genome shotgun (WGS) entry which is preliminary data.</text>
</comment>
<reference evidence="3 4" key="1">
    <citation type="submission" date="2020-03" db="EMBL/GenBank/DDBJ databases">
        <title>Two novel Motilibacter sp.</title>
        <authorList>
            <person name="Liu S."/>
        </authorList>
    </citation>
    <scope>NUCLEOTIDE SEQUENCE [LARGE SCALE GENOMIC DNA]</scope>
    <source>
        <strain evidence="3 4">E257</strain>
    </source>
</reference>